<dbReference type="EMBL" id="MK318971">
    <property type="protein sequence ID" value="QCL09657.1"/>
    <property type="molecule type" value="Genomic_DNA"/>
</dbReference>
<reference evidence="1" key="1">
    <citation type="submission" date="2018-12" db="EMBL/GenBank/DDBJ databases">
        <title>Three Rhizobium rhizogenes strains isolated from the same crown gall tumor carry diverse plasmids.</title>
        <authorList>
            <person name="Pulawska J."/>
            <person name="Kuzmanovic N."/>
        </authorList>
    </citation>
    <scope>NUCLEOTIDE SEQUENCE</scope>
    <source>
        <strain evidence="1">Colt5.8</strain>
        <plasmid evidence="1">pColt5.8a</plasmid>
    </source>
</reference>
<dbReference type="AlphaFoldDB" id="A0A7S4ZRT8"/>
<gene>
    <name evidence="1" type="ORF">pC5.8a_165</name>
</gene>
<sequence>MILIEALFLFGVAAFLGTLLLSYQVEHSLILSAHVSDPLEKS</sequence>
<protein>
    <submittedName>
        <fullName evidence="1">Uncharacterized protein</fullName>
    </submittedName>
</protein>
<organism evidence="1">
    <name type="scientific">Rhizobium rhizogenes</name>
    <name type="common">Agrobacterium rhizogenes</name>
    <dbReference type="NCBI Taxonomy" id="359"/>
    <lineage>
        <taxon>Bacteria</taxon>
        <taxon>Pseudomonadati</taxon>
        <taxon>Pseudomonadota</taxon>
        <taxon>Alphaproteobacteria</taxon>
        <taxon>Hyphomicrobiales</taxon>
        <taxon>Rhizobiaceae</taxon>
        <taxon>Rhizobium/Agrobacterium group</taxon>
        <taxon>Rhizobium</taxon>
    </lineage>
</organism>
<accession>A0A7S4ZRT8</accession>
<name>A0A7S4ZRT8_RHIRH</name>
<keyword evidence="1" id="KW-0614">Plasmid</keyword>
<evidence type="ECO:0000313" key="1">
    <source>
        <dbReference type="EMBL" id="QCL09657.1"/>
    </source>
</evidence>
<proteinExistence type="predicted"/>
<geneLocation type="plasmid" evidence="1">
    <name>pColt5.8a</name>
</geneLocation>